<dbReference type="PROSITE" id="PS51808">
    <property type="entry name" value="CHCH"/>
    <property type="match status" value="1"/>
</dbReference>
<dbReference type="GO" id="GO:0015035">
    <property type="term" value="F:protein-disulfide reductase activity"/>
    <property type="evidence" value="ECO:0007669"/>
    <property type="project" value="InterPro"/>
</dbReference>
<keyword evidence="2" id="KW-0813">Transport</keyword>
<keyword evidence="3" id="KW-0653">Protein transport</keyword>
<evidence type="ECO:0000256" key="6">
    <source>
        <dbReference type="ARBA" id="ARBA00023128"/>
    </source>
</evidence>
<name>A0A811LME2_9BILA</name>
<dbReference type="AlphaFoldDB" id="A0A811LME2"/>
<organism evidence="9 10">
    <name type="scientific">Bursaphelenchus okinawaensis</name>
    <dbReference type="NCBI Taxonomy" id="465554"/>
    <lineage>
        <taxon>Eukaryota</taxon>
        <taxon>Metazoa</taxon>
        <taxon>Ecdysozoa</taxon>
        <taxon>Nematoda</taxon>
        <taxon>Chromadorea</taxon>
        <taxon>Rhabditida</taxon>
        <taxon>Tylenchina</taxon>
        <taxon>Tylenchomorpha</taxon>
        <taxon>Aphelenchoidea</taxon>
        <taxon>Aphelenchoididae</taxon>
        <taxon>Bursaphelenchus</taxon>
    </lineage>
</organism>
<keyword evidence="6" id="KW-0496">Mitochondrion</keyword>
<evidence type="ECO:0000256" key="5">
    <source>
        <dbReference type="ARBA" id="ARBA00023010"/>
    </source>
</evidence>
<evidence type="ECO:0008006" key="11">
    <source>
        <dbReference type="Google" id="ProtNLM"/>
    </source>
</evidence>
<evidence type="ECO:0000313" key="9">
    <source>
        <dbReference type="EMBL" id="CAD5229632.1"/>
    </source>
</evidence>
<reference evidence="9" key="1">
    <citation type="submission" date="2020-09" db="EMBL/GenBank/DDBJ databases">
        <authorList>
            <person name="Kikuchi T."/>
        </authorList>
    </citation>
    <scope>NUCLEOTIDE SEQUENCE</scope>
    <source>
        <strain evidence="9">SH1</strain>
    </source>
</reference>
<dbReference type="EMBL" id="CAJFDH010000006">
    <property type="protein sequence ID" value="CAD5229632.1"/>
    <property type="molecule type" value="Genomic_DNA"/>
</dbReference>
<evidence type="ECO:0000256" key="1">
    <source>
        <dbReference type="ARBA" id="ARBA00004173"/>
    </source>
</evidence>
<evidence type="ECO:0000256" key="8">
    <source>
        <dbReference type="ARBA" id="ARBA00023284"/>
    </source>
</evidence>
<dbReference type="EMBL" id="CAJFCW020000006">
    <property type="protein sequence ID" value="CAG9127120.1"/>
    <property type="molecule type" value="Genomic_DNA"/>
</dbReference>
<evidence type="ECO:0000256" key="3">
    <source>
        <dbReference type="ARBA" id="ARBA00022927"/>
    </source>
</evidence>
<comment type="caution">
    <text evidence="9">The sequence shown here is derived from an EMBL/GenBank/DDBJ whole genome shotgun (WGS) entry which is preliminary data.</text>
</comment>
<dbReference type="GO" id="GO:0005758">
    <property type="term" value="C:mitochondrial intermembrane space"/>
    <property type="evidence" value="ECO:0007669"/>
    <property type="project" value="TreeGrafter"/>
</dbReference>
<accession>A0A811LME2</accession>
<keyword evidence="10" id="KW-1185">Reference proteome</keyword>
<proteinExistence type="predicted"/>
<dbReference type="Proteomes" id="UP000614601">
    <property type="component" value="Unassembled WGS sequence"/>
</dbReference>
<evidence type="ECO:0000256" key="7">
    <source>
        <dbReference type="ARBA" id="ARBA00023157"/>
    </source>
</evidence>
<evidence type="ECO:0000256" key="2">
    <source>
        <dbReference type="ARBA" id="ARBA00022448"/>
    </source>
</evidence>
<dbReference type="Gene3D" id="1.10.287.2900">
    <property type="match status" value="1"/>
</dbReference>
<keyword evidence="7" id="KW-1015">Disulfide bond</keyword>
<sequence>MANNGEYKEFVMTKEEYDKPITDPYVKSLAEMPIEDLIDDYNPGPTKPDGSVNFECHCVAHLVASPCGHEFRQAISCQKAAENDEMKKGECAEEFIEFMQCAVRTNCFRSSDPDPEEEQK</sequence>
<evidence type="ECO:0000256" key="4">
    <source>
        <dbReference type="ARBA" id="ARBA00023002"/>
    </source>
</evidence>
<comment type="subcellular location">
    <subcellularLocation>
        <location evidence="1">Mitochondrion</location>
    </subcellularLocation>
</comment>
<gene>
    <name evidence="9" type="ORF">BOKJ2_LOCUS13691</name>
</gene>
<dbReference type="GO" id="GO:0045041">
    <property type="term" value="P:protein import into mitochondrial intermembrane space"/>
    <property type="evidence" value="ECO:0007669"/>
    <property type="project" value="InterPro"/>
</dbReference>
<keyword evidence="4" id="KW-0560">Oxidoreductase</keyword>
<keyword evidence="8" id="KW-0676">Redox-active center</keyword>
<protein>
    <recommendedName>
        <fullName evidence="11">CHCH domain-containing protein</fullName>
    </recommendedName>
</protein>
<dbReference type="Proteomes" id="UP000783686">
    <property type="component" value="Unassembled WGS sequence"/>
</dbReference>
<dbReference type="InterPro" id="IPR039289">
    <property type="entry name" value="CHCHD4"/>
</dbReference>
<dbReference type="PANTHER" id="PTHR21622:SF0">
    <property type="entry name" value="COILED-COIL-HELIX-COILED-COIL-HELIX DOMAIN CONTAINING 4"/>
    <property type="match status" value="1"/>
</dbReference>
<keyword evidence="5" id="KW-0811">Translocation</keyword>
<dbReference type="PANTHER" id="PTHR21622">
    <property type="entry name" value="COILED-COIL-HELIX-COILED-COIL-HELIX DOMAIN CONTAINING 4"/>
    <property type="match status" value="1"/>
</dbReference>
<dbReference type="OrthoDB" id="7481291at2759"/>
<evidence type="ECO:0000313" key="10">
    <source>
        <dbReference type="Proteomes" id="UP000614601"/>
    </source>
</evidence>